<keyword evidence="1" id="KW-0732">Signal</keyword>
<dbReference type="EMBL" id="OV725082">
    <property type="protein sequence ID" value="CAH1404219.1"/>
    <property type="molecule type" value="Genomic_DNA"/>
</dbReference>
<protein>
    <recommendedName>
        <fullName evidence="4">Neuropeptide</fullName>
    </recommendedName>
</protein>
<sequence length="444" mass="52292">MILCFIVMMNVLPGVAINSYLMDPMRMMITHRAVQKFLEFKHNVEHLWSRTTTPKFAAQIYRLSQLRNSPLKVYRPEPLRRIPNFTEEVYPKRLILVTTPKKMIFNAENIFRVPKMDNKPNLPRYPFGRRYTFFPLNTNNFDKSKLFLHINQYPQIIPNLPSIDIYNEFPTIRNQYRPRVISSAEIDPQLKVNGTITLEIPTERKKRENGLFTLKIPYLIQNVLSCRSSYPRCLSDKKFWPLLGRYEPSDKKKLEKRSHEISSCDVQEPKLKREIWPLLGGYNQVPLSQQKQIENGLADHLSPVLASKRSNEMHLISKLSEMKAKEHIAEDNRLAEMHKTQEAKRDFQERIAEQLDLLSEAKRADLRAKRAFEKVVKLERGLSEQDRQLHRLKEFEDQLYEELLESEAEVALADMQIIPKFINEEDLQEFMAGPRFGLDSPRKK</sequence>
<feature type="chain" id="PRO_5040301508" description="Neuropeptide" evidence="1">
    <location>
        <begin position="17"/>
        <end position="444"/>
    </location>
</feature>
<evidence type="ECO:0008006" key="4">
    <source>
        <dbReference type="Google" id="ProtNLM"/>
    </source>
</evidence>
<dbReference type="Proteomes" id="UP001152798">
    <property type="component" value="Chromosome 6"/>
</dbReference>
<keyword evidence="3" id="KW-1185">Reference proteome</keyword>
<evidence type="ECO:0000256" key="1">
    <source>
        <dbReference type="SAM" id="SignalP"/>
    </source>
</evidence>
<gene>
    <name evidence="2" type="ORF">NEZAVI_LOCUS12667</name>
</gene>
<proteinExistence type="predicted"/>
<dbReference type="AlphaFoldDB" id="A0A9P0HLB7"/>
<evidence type="ECO:0000313" key="2">
    <source>
        <dbReference type="EMBL" id="CAH1404219.1"/>
    </source>
</evidence>
<reference evidence="2" key="1">
    <citation type="submission" date="2022-01" db="EMBL/GenBank/DDBJ databases">
        <authorList>
            <person name="King R."/>
        </authorList>
    </citation>
    <scope>NUCLEOTIDE SEQUENCE</scope>
</reference>
<dbReference type="OrthoDB" id="6624198at2759"/>
<accession>A0A9P0HLB7</accession>
<evidence type="ECO:0000313" key="3">
    <source>
        <dbReference type="Proteomes" id="UP001152798"/>
    </source>
</evidence>
<name>A0A9P0HLB7_NEZVI</name>
<organism evidence="2 3">
    <name type="scientific">Nezara viridula</name>
    <name type="common">Southern green stink bug</name>
    <name type="synonym">Cimex viridulus</name>
    <dbReference type="NCBI Taxonomy" id="85310"/>
    <lineage>
        <taxon>Eukaryota</taxon>
        <taxon>Metazoa</taxon>
        <taxon>Ecdysozoa</taxon>
        <taxon>Arthropoda</taxon>
        <taxon>Hexapoda</taxon>
        <taxon>Insecta</taxon>
        <taxon>Pterygota</taxon>
        <taxon>Neoptera</taxon>
        <taxon>Paraneoptera</taxon>
        <taxon>Hemiptera</taxon>
        <taxon>Heteroptera</taxon>
        <taxon>Panheteroptera</taxon>
        <taxon>Pentatomomorpha</taxon>
        <taxon>Pentatomoidea</taxon>
        <taxon>Pentatomidae</taxon>
        <taxon>Pentatominae</taxon>
        <taxon>Nezara</taxon>
    </lineage>
</organism>
<feature type="signal peptide" evidence="1">
    <location>
        <begin position="1"/>
        <end position="16"/>
    </location>
</feature>